<sequence length="189" mass="19003">MSDAQHNQASHADAHEVHEGPIKTPKQLIGAVVASFVVPVVVIIMLANFVNFGGKTGAGSDSMSEEATARRIQPIGSIEIKVAGDASALKSGEQVFQAQCSACHATGAAGAPKLGDEGAWGARIKTGYEALLTSALKGKGNMGAQGGGDFSDVEIGRAVVYMANKGGAKFDEPKAPAGAASAPDAAASK</sequence>
<dbReference type="Pfam" id="PF13442">
    <property type="entry name" value="Cytochrome_CBB3"/>
    <property type="match status" value="1"/>
</dbReference>
<keyword evidence="11" id="KW-1185">Reference proteome</keyword>
<dbReference type="Proteomes" id="UP001365405">
    <property type="component" value="Unassembled WGS sequence"/>
</dbReference>
<organism evidence="10 11">
    <name type="scientific">Pseudaquabacterium inlustre</name>
    <dbReference type="NCBI Taxonomy" id="2984192"/>
    <lineage>
        <taxon>Bacteria</taxon>
        <taxon>Pseudomonadati</taxon>
        <taxon>Pseudomonadota</taxon>
        <taxon>Betaproteobacteria</taxon>
        <taxon>Burkholderiales</taxon>
        <taxon>Sphaerotilaceae</taxon>
        <taxon>Pseudaquabacterium</taxon>
    </lineage>
</organism>
<keyword evidence="5 6" id="KW-0408">Iron</keyword>
<dbReference type="RefSeq" id="WP_341411721.1">
    <property type="nucleotide sequence ID" value="NZ_JBBUTH010000008.1"/>
</dbReference>
<dbReference type="EMBL" id="JBBUTH010000008">
    <property type="protein sequence ID" value="MEK8052025.1"/>
    <property type="molecule type" value="Genomic_DNA"/>
</dbReference>
<reference evidence="10 11" key="1">
    <citation type="submission" date="2024-04" db="EMBL/GenBank/DDBJ databases">
        <title>Novel species of the genus Ideonella isolated from streams.</title>
        <authorList>
            <person name="Lu H."/>
        </authorList>
    </citation>
    <scope>NUCLEOTIDE SEQUENCE [LARGE SCALE GENOMIC DNA]</scope>
    <source>
        <strain evidence="10 11">DXS22W</strain>
    </source>
</reference>
<keyword evidence="1" id="KW-0813">Transport</keyword>
<dbReference type="SUPFAM" id="SSF46626">
    <property type="entry name" value="Cytochrome c"/>
    <property type="match status" value="1"/>
</dbReference>
<keyword evidence="8" id="KW-1133">Transmembrane helix</keyword>
<evidence type="ECO:0000313" key="11">
    <source>
        <dbReference type="Proteomes" id="UP001365405"/>
    </source>
</evidence>
<evidence type="ECO:0000256" key="3">
    <source>
        <dbReference type="ARBA" id="ARBA00022723"/>
    </source>
</evidence>
<evidence type="ECO:0000256" key="6">
    <source>
        <dbReference type="PROSITE-ProRule" id="PRU00433"/>
    </source>
</evidence>
<keyword evidence="8" id="KW-0812">Transmembrane</keyword>
<dbReference type="PANTHER" id="PTHR40942:SF4">
    <property type="entry name" value="CYTOCHROME C5"/>
    <property type="match status" value="1"/>
</dbReference>
<dbReference type="PRINTS" id="PR00607">
    <property type="entry name" value="CYTCHROMECIE"/>
</dbReference>
<evidence type="ECO:0000313" key="10">
    <source>
        <dbReference type="EMBL" id="MEK8052025.1"/>
    </source>
</evidence>
<evidence type="ECO:0000256" key="1">
    <source>
        <dbReference type="ARBA" id="ARBA00022448"/>
    </source>
</evidence>
<feature type="transmembrane region" description="Helical" evidence="8">
    <location>
        <begin position="28"/>
        <end position="50"/>
    </location>
</feature>
<evidence type="ECO:0000259" key="9">
    <source>
        <dbReference type="PROSITE" id="PS51007"/>
    </source>
</evidence>
<keyword evidence="4" id="KW-0249">Electron transport</keyword>
<name>A0ABU9CLG6_9BURK</name>
<feature type="compositionally biased region" description="Low complexity" evidence="7">
    <location>
        <begin position="175"/>
        <end position="189"/>
    </location>
</feature>
<dbReference type="InterPro" id="IPR002323">
    <property type="entry name" value="Cyt_CIE"/>
</dbReference>
<evidence type="ECO:0000256" key="8">
    <source>
        <dbReference type="SAM" id="Phobius"/>
    </source>
</evidence>
<protein>
    <submittedName>
        <fullName evidence="10">C-type cytochrome</fullName>
    </submittedName>
</protein>
<keyword evidence="2 6" id="KW-0349">Heme</keyword>
<gene>
    <name evidence="10" type="ORF">AACH10_17370</name>
</gene>
<dbReference type="PANTHER" id="PTHR40942">
    <property type="match status" value="1"/>
</dbReference>
<keyword evidence="3 6" id="KW-0479">Metal-binding</keyword>
<evidence type="ECO:0000256" key="5">
    <source>
        <dbReference type="ARBA" id="ARBA00023004"/>
    </source>
</evidence>
<dbReference type="Gene3D" id="1.10.760.10">
    <property type="entry name" value="Cytochrome c-like domain"/>
    <property type="match status" value="1"/>
</dbReference>
<evidence type="ECO:0000256" key="2">
    <source>
        <dbReference type="ARBA" id="ARBA00022617"/>
    </source>
</evidence>
<keyword evidence="8" id="KW-0472">Membrane</keyword>
<proteinExistence type="predicted"/>
<comment type="caution">
    <text evidence="10">The sequence shown here is derived from an EMBL/GenBank/DDBJ whole genome shotgun (WGS) entry which is preliminary data.</text>
</comment>
<feature type="region of interest" description="Disordered" evidence="7">
    <location>
        <begin position="168"/>
        <end position="189"/>
    </location>
</feature>
<dbReference type="InterPro" id="IPR036909">
    <property type="entry name" value="Cyt_c-like_dom_sf"/>
</dbReference>
<dbReference type="PROSITE" id="PS51007">
    <property type="entry name" value="CYTC"/>
    <property type="match status" value="1"/>
</dbReference>
<dbReference type="InterPro" id="IPR009056">
    <property type="entry name" value="Cyt_c-like_dom"/>
</dbReference>
<feature type="domain" description="Cytochrome c" evidence="9">
    <location>
        <begin position="87"/>
        <end position="166"/>
    </location>
</feature>
<accession>A0ABU9CLG6</accession>
<evidence type="ECO:0000256" key="7">
    <source>
        <dbReference type="SAM" id="MobiDB-lite"/>
    </source>
</evidence>
<evidence type="ECO:0000256" key="4">
    <source>
        <dbReference type="ARBA" id="ARBA00022982"/>
    </source>
</evidence>